<accession>A0ABX2HPG2</accession>
<evidence type="ECO:0000313" key="2">
    <source>
        <dbReference type="Proteomes" id="UP000669239"/>
    </source>
</evidence>
<gene>
    <name evidence="1" type="ORF">G5B36_21240</name>
</gene>
<proteinExistence type="predicted"/>
<reference evidence="1 2" key="1">
    <citation type="journal article" date="2020" name="Cell Host Microbe">
        <title>Functional and Genomic Variation between Human-Derived Isolates of Lachnospiraceae Reveals Inter- and Intra-Species Diversity.</title>
        <authorList>
            <person name="Sorbara M.T."/>
            <person name="Littmann E.R."/>
            <person name="Fontana E."/>
            <person name="Moody T.U."/>
            <person name="Kohout C.E."/>
            <person name="Gjonbalaj M."/>
            <person name="Eaton V."/>
            <person name="Seok R."/>
            <person name="Leiner I.M."/>
            <person name="Pamer E.G."/>
        </authorList>
    </citation>
    <scope>NUCLEOTIDE SEQUENCE [LARGE SCALE GENOMIC DNA]</scope>
    <source>
        <strain evidence="1 2">MSK.1.17</strain>
    </source>
</reference>
<sequence>MDTYDKICMWCAKAILMGKEEYKIFNGILLSWECSEQEKKLIDNMIGFVEKMRNPQHEPQHKI</sequence>
<protein>
    <recommendedName>
        <fullName evidence="3">DUF3791 domain-containing protein</fullName>
    </recommendedName>
</protein>
<name>A0ABX2HPG2_9FIRM</name>
<comment type="caution">
    <text evidence="1">The sequence shown here is derived from an EMBL/GenBank/DDBJ whole genome shotgun (WGS) entry which is preliminary data.</text>
</comment>
<evidence type="ECO:0000313" key="1">
    <source>
        <dbReference type="EMBL" id="NSJ51213.1"/>
    </source>
</evidence>
<dbReference type="RefSeq" id="WP_165641612.1">
    <property type="nucleotide sequence ID" value="NZ_JAAITT010000036.1"/>
</dbReference>
<dbReference type="Proteomes" id="UP000669239">
    <property type="component" value="Unassembled WGS sequence"/>
</dbReference>
<organism evidence="1 2">
    <name type="scientific">Enterocloster aldenensis</name>
    <dbReference type="NCBI Taxonomy" id="358742"/>
    <lineage>
        <taxon>Bacteria</taxon>
        <taxon>Bacillati</taxon>
        <taxon>Bacillota</taxon>
        <taxon>Clostridia</taxon>
        <taxon>Lachnospirales</taxon>
        <taxon>Lachnospiraceae</taxon>
        <taxon>Enterocloster</taxon>
    </lineage>
</organism>
<dbReference type="EMBL" id="JAAITT010000036">
    <property type="protein sequence ID" value="NSJ51213.1"/>
    <property type="molecule type" value="Genomic_DNA"/>
</dbReference>
<keyword evidence="2" id="KW-1185">Reference proteome</keyword>
<evidence type="ECO:0008006" key="3">
    <source>
        <dbReference type="Google" id="ProtNLM"/>
    </source>
</evidence>